<dbReference type="InterPro" id="IPR036388">
    <property type="entry name" value="WH-like_DNA-bd_sf"/>
</dbReference>
<dbReference type="NCBIfam" id="NF033788">
    <property type="entry name" value="HTH_metalloreg"/>
    <property type="match status" value="1"/>
</dbReference>
<dbReference type="RefSeq" id="WP_014452661.1">
    <property type="nucleotide sequence ID" value="NC_017096.1"/>
</dbReference>
<keyword evidence="2" id="KW-0238">DNA-binding</keyword>
<dbReference type="PRINTS" id="PR00778">
    <property type="entry name" value="HTHARSR"/>
</dbReference>
<keyword evidence="3" id="KW-0804">Transcription</keyword>
<dbReference type="AlphaFoldDB" id="A0A7U6JFB6"/>
<evidence type="ECO:0000259" key="4">
    <source>
        <dbReference type="PROSITE" id="PS50987"/>
    </source>
</evidence>
<dbReference type="InterPro" id="IPR001845">
    <property type="entry name" value="HTH_ArsR_DNA-bd_dom"/>
</dbReference>
<dbReference type="Gene3D" id="1.10.10.10">
    <property type="entry name" value="Winged helix-like DNA-binding domain superfamily/Winged helix DNA-binding domain"/>
    <property type="match status" value="1"/>
</dbReference>
<protein>
    <submittedName>
        <fullName evidence="5">ArsR family transcriptional regulator</fullName>
    </submittedName>
</protein>
<dbReference type="NCBIfam" id="NF033789">
    <property type="entry name" value="repress_SdpR"/>
    <property type="match status" value="1"/>
</dbReference>
<dbReference type="Pfam" id="PF01022">
    <property type="entry name" value="HTH_5"/>
    <property type="match status" value="1"/>
</dbReference>
<dbReference type="SMART" id="SM00418">
    <property type="entry name" value="HTH_ARSR"/>
    <property type="match status" value="1"/>
</dbReference>
<dbReference type="InterPro" id="IPR051081">
    <property type="entry name" value="HTH_MetalResp_TranReg"/>
</dbReference>
<evidence type="ECO:0000313" key="5">
    <source>
        <dbReference type="EMBL" id="BAL80254.1"/>
    </source>
</evidence>
<evidence type="ECO:0000256" key="1">
    <source>
        <dbReference type="ARBA" id="ARBA00023015"/>
    </source>
</evidence>
<evidence type="ECO:0000256" key="3">
    <source>
        <dbReference type="ARBA" id="ARBA00023163"/>
    </source>
</evidence>
<gene>
    <name evidence="5" type="ordered locus">CSE_01280</name>
</gene>
<dbReference type="InterPro" id="IPR012318">
    <property type="entry name" value="HTH_CRP"/>
</dbReference>
<dbReference type="GO" id="GO:0003700">
    <property type="term" value="F:DNA-binding transcription factor activity"/>
    <property type="evidence" value="ECO:0007669"/>
    <property type="project" value="InterPro"/>
</dbReference>
<reference evidence="5 6" key="1">
    <citation type="submission" date="2011-01" db="EMBL/GenBank/DDBJ databases">
        <title>Whole genome sequence of Caldisericum exile AZM16c01.</title>
        <authorList>
            <person name="Narita-Yamada S."/>
            <person name="Kawakoshi A."/>
            <person name="Nakamura S."/>
            <person name="Sasagawa M."/>
            <person name="Fukada J."/>
            <person name="Sekine M."/>
            <person name="Kato Y."/>
            <person name="Fukai R."/>
            <person name="Sasaki K."/>
            <person name="Hanamaki A."/>
            <person name="Narita H."/>
            <person name="Konno Y."/>
            <person name="Mori K."/>
            <person name="Yamazaki S."/>
            <person name="Suzuki K."/>
            <person name="Fujita N."/>
        </authorList>
    </citation>
    <scope>NUCLEOTIDE SEQUENCE [LARGE SCALE GENOMIC DNA]</scope>
    <source>
        <strain evidence="6">DSM 21853 / NBRC 104410 / AZM16c01</strain>
    </source>
</reference>
<dbReference type="Proteomes" id="UP000004793">
    <property type="component" value="Chromosome"/>
</dbReference>
<dbReference type="InterPro" id="IPR036390">
    <property type="entry name" value="WH_DNA-bd_sf"/>
</dbReference>
<dbReference type="PROSITE" id="PS50987">
    <property type="entry name" value="HTH_ARSR_2"/>
    <property type="match status" value="1"/>
</dbReference>
<dbReference type="InterPro" id="IPR047796">
    <property type="entry name" value="SdpR-like_repress"/>
</dbReference>
<dbReference type="PANTHER" id="PTHR33154">
    <property type="entry name" value="TRANSCRIPTIONAL REGULATOR, ARSR FAMILY"/>
    <property type="match status" value="1"/>
</dbReference>
<dbReference type="KEGG" id="cex:CSE_01280"/>
<dbReference type="SUPFAM" id="SSF46785">
    <property type="entry name" value="Winged helix' DNA-binding domain"/>
    <property type="match status" value="1"/>
</dbReference>
<evidence type="ECO:0000313" key="6">
    <source>
        <dbReference type="Proteomes" id="UP000004793"/>
    </source>
</evidence>
<proteinExistence type="predicted"/>
<evidence type="ECO:0000256" key="2">
    <source>
        <dbReference type="ARBA" id="ARBA00023125"/>
    </source>
</evidence>
<dbReference type="PANTHER" id="PTHR33154:SF33">
    <property type="entry name" value="TRANSCRIPTIONAL REPRESSOR SDPR"/>
    <property type="match status" value="1"/>
</dbReference>
<keyword evidence="1" id="KW-0805">Transcription regulation</keyword>
<name>A0A7U6JFB6_CALEA</name>
<dbReference type="InterPro" id="IPR011991">
    <property type="entry name" value="ArsR-like_HTH"/>
</dbReference>
<sequence>MGLNDIFKALSDETRRKILMMLSEKDLTAGQIASAFNQTWPTISRHLKILESTGLITSERKGRNIVYSLNTTVFEDILVFFANAKSRRDKNG</sequence>
<dbReference type="OrthoDB" id="9799175at2"/>
<dbReference type="EMBL" id="AP012051">
    <property type="protein sequence ID" value="BAL80254.1"/>
    <property type="molecule type" value="Genomic_DNA"/>
</dbReference>
<dbReference type="SMART" id="SM00419">
    <property type="entry name" value="HTH_CRP"/>
    <property type="match status" value="1"/>
</dbReference>
<organism evidence="5 6">
    <name type="scientific">Caldisericum exile (strain DSM 21853 / NBRC 104410 / AZM16c01)</name>
    <dbReference type="NCBI Taxonomy" id="511051"/>
    <lineage>
        <taxon>Bacteria</taxon>
        <taxon>Pseudomonadati</taxon>
        <taxon>Caldisericota/Cryosericota group</taxon>
        <taxon>Caldisericota</taxon>
        <taxon>Caldisericia</taxon>
        <taxon>Caldisericales</taxon>
        <taxon>Caldisericaceae</taxon>
        <taxon>Caldisericum</taxon>
    </lineage>
</organism>
<dbReference type="CDD" id="cd00090">
    <property type="entry name" value="HTH_ARSR"/>
    <property type="match status" value="1"/>
</dbReference>
<dbReference type="GO" id="GO:0003677">
    <property type="term" value="F:DNA binding"/>
    <property type="evidence" value="ECO:0007669"/>
    <property type="project" value="UniProtKB-KW"/>
</dbReference>
<accession>A0A7U6JFB6</accession>
<keyword evidence="6" id="KW-1185">Reference proteome</keyword>
<feature type="domain" description="HTH arsR-type" evidence="4">
    <location>
        <begin position="1"/>
        <end position="89"/>
    </location>
</feature>